<dbReference type="OrthoDB" id="420001at2759"/>
<reference evidence="2" key="1">
    <citation type="journal article" date="2015" name="PLoS Genet.">
        <title>Genome Sequence and Transcriptome Analyses of Chrysochromulina tobin: Metabolic Tools for Enhanced Algal Fitness in the Prominent Order Prymnesiales (Haptophyceae).</title>
        <authorList>
            <person name="Hovde B.T."/>
            <person name="Deodato C.R."/>
            <person name="Hunsperger H.M."/>
            <person name="Ryken S.A."/>
            <person name="Yost W."/>
            <person name="Jha R.K."/>
            <person name="Patterson J."/>
            <person name="Monnat R.J. Jr."/>
            <person name="Barlow S.B."/>
            <person name="Starkenburg S.R."/>
            <person name="Cattolico R.A."/>
        </authorList>
    </citation>
    <scope>NUCLEOTIDE SEQUENCE</scope>
    <source>
        <strain evidence="2">CCMP291</strain>
    </source>
</reference>
<name>A0A0M0JGC6_9EUKA</name>
<organism evidence="1 2">
    <name type="scientific">Chrysochromulina tobinii</name>
    <dbReference type="NCBI Taxonomy" id="1460289"/>
    <lineage>
        <taxon>Eukaryota</taxon>
        <taxon>Haptista</taxon>
        <taxon>Haptophyta</taxon>
        <taxon>Prymnesiophyceae</taxon>
        <taxon>Prymnesiales</taxon>
        <taxon>Chrysochromulinaceae</taxon>
        <taxon>Chrysochromulina</taxon>
    </lineage>
</organism>
<dbReference type="AlphaFoldDB" id="A0A0M0JGC6"/>
<accession>A0A0M0JGC6</accession>
<sequence>MASWNNPGELFAHRADLVLVARAMAMVKMSSDPSELLRALKHLDIRVAVPVFRGDTELLGGTVGTYENPGATGDGALFVLPPLEGEDEILSSTSLREAIAARIASDAAAAASASKRASKRLKSVAGPQLDVGRSSPPEALFARHGYPASSIDALLKTATDGEYAVRTMIAVGKERGEWIVGRATTLNGSSTLVR</sequence>
<comment type="caution">
    <text evidence="1">The sequence shown here is derived from an EMBL/GenBank/DDBJ whole genome shotgun (WGS) entry which is preliminary data.</text>
</comment>
<evidence type="ECO:0000313" key="2">
    <source>
        <dbReference type="Proteomes" id="UP000037460"/>
    </source>
</evidence>
<gene>
    <name evidence="1" type="ORF">Ctob_004576</name>
</gene>
<evidence type="ECO:0000313" key="1">
    <source>
        <dbReference type="EMBL" id="KOO25656.1"/>
    </source>
</evidence>
<keyword evidence="2" id="KW-1185">Reference proteome</keyword>
<proteinExistence type="predicted"/>
<protein>
    <submittedName>
        <fullName evidence="1">Uncharacterized protein</fullName>
    </submittedName>
</protein>
<dbReference type="Proteomes" id="UP000037460">
    <property type="component" value="Unassembled WGS sequence"/>
</dbReference>
<dbReference type="EMBL" id="JWZX01002947">
    <property type="protein sequence ID" value="KOO25656.1"/>
    <property type="molecule type" value="Genomic_DNA"/>
</dbReference>